<protein>
    <submittedName>
        <fullName evidence="2">Uncharacterized protein</fullName>
    </submittedName>
</protein>
<sequence length="740" mass="83139">MCTVYLYVCNNITMFIKKVLLNIISPLVTPEQVMEDPFIRLQNRCDDLNVKVRFKKHLVGNLWEASLMIDGTVLMTERHEKLKVAQRILAENAIAQLETNQVSRRGVDDQGLSKGKENDKDLQHVMKGCGHDGISHPRKYRSMEVSKQDEDNKNHGHVKVSEQKEDGHSYSHHAAGRQGQEKKMQLIFAENVITQSETKETSRIAVGQQGPNKGKEDEKKLRNVLEGHVHEDVLEGKERQHDNCPSTTILSFDKDSHNHQFAEIPEGKEYNHGHGCYEAGLPGEQKMVQGSLADSDIAQLGMEQTATGALEQQGLNKVKEDEKKLQNMVEGYGHEDVLGGQERHHHNSASTEVLKVDEHNENMGHAEKNSERKEDEHSHGHCVAGLRGEEYMVQGTPADNAIAELRREHVSTKAFEQQGLNKGKEDGKKLQNMVEGHDHEDVSEGQEQHHHNGVSTKVLKVDKDNENIGHVGISEGKEDDHCQGHCVAALQGEEKMARWILAGNTIAQVENKQTSREAVYQQELNKGDKNKQQNVMEGCGREGILEFKEKLHQKCGNIEVLKIDDDNQNHVHAQLSEGKEDDHSHGHHEAALQGEETIAGNAFAQLEMEGTCRKAVDQQGPDKGEEEEEQLQNIMECHDHEDGLEGKEEHHDNHVSTEVFKINKDNQGNEYAEISEQKEDDHNYGHHEAGLQGEEAGHSHTAIEVLEGEGDAEHDVSEDEKVRRLVMIKLVSLENIAFLC</sequence>
<accession>A0A388L615</accession>
<evidence type="ECO:0000313" key="3">
    <source>
        <dbReference type="Proteomes" id="UP000265515"/>
    </source>
</evidence>
<dbReference type="Gramene" id="GBG77751">
    <property type="protein sequence ID" value="GBG77751"/>
    <property type="gene ID" value="CBR_g24198"/>
</dbReference>
<dbReference type="EMBL" id="BFEA01000276">
    <property type="protein sequence ID" value="GBG77751.1"/>
    <property type="molecule type" value="Genomic_DNA"/>
</dbReference>
<proteinExistence type="predicted"/>
<evidence type="ECO:0000256" key="1">
    <source>
        <dbReference type="SAM" id="MobiDB-lite"/>
    </source>
</evidence>
<dbReference type="AlphaFoldDB" id="A0A388L615"/>
<reference evidence="2 3" key="1">
    <citation type="journal article" date="2018" name="Cell">
        <title>The Chara Genome: Secondary Complexity and Implications for Plant Terrestrialization.</title>
        <authorList>
            <person name="Nishiyama T."/>
            <person name="Sakayama H."/>
            <person name="Vries J.D."/>
            <person name="Buschmann H."/>
            <person name="Saint-Marcoux D."/>
            <person name="Ullrich K.K."/>
            <person name="Haas F.B."/>
            <person name="Vanderstraeten L."/>
            <person name="Becker D."/>
            <person name="Lang D."/>
            <person name="Vosolsobe S."/>
            <person name="Rombauts S."/>
            <person name="Wilhelmsson P.K.I."/>
            <person name="Janitza P."/>
            <person name="Kern R."/>
            <person name="Heyl A."/>
            <person name="Rumpler F."/>
            <person name="Villalobos L.I.A.C."/>
            <person name="Clay J.M."/>
            <person name="Skokan R."/>
            <person name="Toyoda A."/>
            <person name="Suzuki Y."/>
            <person name="Kagoshima H."/>
            <person name="Schijlen E."/>
            <person name="Tajeshwar N."/>
            <person name="Catarino B."/>
            <person name="Hetherington A.J."/>
            <person name="Saltykova A."/>
            <person name="Bonnot C."/>
            <person name="Breuninger H."/>
            <person name="Symeonidi A."/>
            <person name="Radhakrishnan G.V."/>
            <person name="Van Nieuwerburgh F."/>
            <person name="Deforce D."/>
            <person name="Chang C."/>
            <person name="Karol K.G."/>
            <person name="Hedrich R."/>
            <person name="Ulvskov P."/>
            <person name="Glockner G."/>
            <person name="Delwiche C.F."/>
            <person name="Petrasek J."/>
            <person name="Van de Peer Y."/>
            <person name="Friml J."/>
            <person name="Beilby M."/>
            <person name="Dolan L."/>
            <person name="Kohara Y."/>
            <person name="Sugano S."/>
            <person name="Fujiyama A."/>
            <person name="Delaux P.-M."/>
            <person name="Quint M."/>
            <person name="TheiBen G."/>
            <person name="Hagemann M."/>
            <person name="Harholt J."/>
            <person name="Dunand C."/>
            <person name="Zachgo S."/>
            <person name="Langdale J."/>
            <person name="Maumus F."/>
            <person name="Straeten D.V.D."/>
            <person name="Gould S.B."/>
            <person name="Rensing S.A."/>
        </authorList>
    </citation>
    <scope>NUCLEOTIDE SEQUENCE [LARGE SCALE GENOMIC DNA]</scope>
    <source>
        <strain evidence="2 3">S276</strain>
    </source>
</reference>
<organism evidence="2 3">
    <name type="scientific">Chara braunii</name>
    <name type="common">Braun's stonewort</name>
    <dbReference type="NCBI Taxonomy" id="69332"/>
    <lineage>
        <taxon>Eukaryota</taxon>
        <taxon>Viridiplantae</taxon>
        <taxon>Streptophyta</taxon>
        <taxon>Charophyceae</taxon>
        <taxon>Charales</taxon>
        <taxon>Characeae</taxon>
        <taxon>Chara</taxon>
    </lineage>
</organism>
<gene>
    <name evidence="2" type="ORF">CBR_g24198</name>
</gene>
<dbReference type="Proteomes" id="UP000265515">
    <property type="component" value="Unassembled WGS sequence"/>
</dbReference>
<comment type="caution">
    <text evidence="2">The sequence shown here is derived from an EMBL/GenBank/DDBJ whole genome shotgun (WGS) entry which is preliminary data.</text>
</comment>
<name>A0A388L615_CHABU</name>
<keyword evidence="3" id="KW-1185">Reference proteome</keyword>
<feature type="compositionally biased region" description="Basic and acidic residues" evidence="1">
    <location>
        <begin position="142"/>
        <end position="169"/>
    </location>
</feature>
<feature type="region of interest" description="Disordered" evidence="1">
    <location>
        <begin position="142"/>
        <end position="180"/>
    </location>
</feature>
<evidence type="ECO:0000313" key="2">
    <source>
        <dbReference type="EMBL" id="GBG77751.1"/>
    </source>
</evidence>